<dbReference type="Proteomes" id="UP000886520">
    <property type="component" value="Chromosome 5"/>
</dbReference>
<evidence type="ECO:0000313" key="3">
    <source>
        <dbReference type="Proteomes" id="UP000886520"/>
    </source>
</evidence>
<proteinExistence type="predicted"/>
<protein>
    <recommendedName>
        <fullName evidence="1">Alanyl-transfer RNA synthetases family profile domain-containing protein</fullName>
    </recommendedName>
</protein>
<dbReference type="InterPro" id="IPR018164">
    <property type="entry name" value="Ala-tRNA-synth_IIc_N"/>
</dbReference>
<dbReference type="PANTHER" id="PTHR43462:SF2">
    <property type="entry name" value="THREONYL AND ALANYL TRNA SYNTHETASE SECOND ADDITIONAL DOMAIN-CONTAINING PROTEIN"/>
    <property type="match status" value="1"/>
</dbReference>
<accession>A0A9D4V4A9</accession>
<dbReference type="InterPro" id="IPR009000">
    <property type="entry name" value="Transl_B-barrel_sf"/>
</dbReference>
<dbReference type="GO" id="GO:0004813">
    <property type="term" value="F:alanine-tRNA ligase activity"/>
    <property type="evidence" value="ECO:0007669"/>
    <property type="project" value="InterPro"/>
</dbReference>
<reference evidence="2 3" key="1">
    <citation type="submission" date="2021-01" db="EMBL/GenBank/DDBJ databases">
        <title>Adiantum capillus-veneris genome.</title>
        <authorList>
            <person name="Fang Y."/>
            <person name="Liao Q."/>
        </authorList>
    </citation>
    <scope>NUCLEOTIDE SEQUENCE [LARGE SCALE GENOMIC DNA]</scope>
    <source>
        <strain evidence="2">H3</strain>
        <tissue evidence="2">Leaf</tissue>
    </source>
</reference>
<dbReference type="InterPro" id="IPR018165">
    <property type="entry name" value="Ala-tRNA-synth_IIc_core"/>
</dbReference>
<dbReference type="PROSITE" id="PS50860">
    <property type="entry name" value="AA_TRNA_LIGASE_II_ALA"/>
    <property type="match status" value="1"/>
</dbReference>
<evidence type="ECO:0000313" key="2">
    <source>
        <dbReference type="EMBL" id="KAI5079501.1"/>
    </source>
</evidence>
<keyword evidence="3" id="KW-1185">Reference proteome</keyword>
<name>A0A9D4V4A9_ADICA</name>
<dbReference type="SUPFAM" id="SSF50447">
    <property type="entry name" value="Translation proteins"/>
    <property type="match status" value="1"/>
</dbReference>
<dbReference type="PANTHER" id="PTHR43462">
    <property type="entry name" value="ALANYL-TRNA EDITING PROTEIN"/>
    <property type="match status" value="1"/>
</dbReference>
<dbReference type="OrthoDB" id="288942at2759"/>
<organism evidence="2 3">
    <name type="scientific">Adiantum capillus-veneris</name>
    <name type="common">Maidenhair fern</name>
    <dbReference type="NCBI Taxonomy" id="13818"/>
    <lineage>
        <taxon>Eukaryota</taxon>
        <taxon>Viridiplantae</taxon>
        <taxon>Streptophyta</taxon>
        <taxon>Embryophyta</taxon>
        <taxon>Tracheophyta</taxon>
        <taxon>Polypodiopsida</taxon>
        <taxon>Polypodiidae</taxon>
        <taxon>Polypodiales</taxon>
        <taxon>Pteridineae</taxon>
        <taxon>Pteridaceae</taxon>
        <taxon>Vittarioideae</taxon>
        <taxon>Adiantum</taxon>
    </lineage>
</organism>
<dbReference type="InterPro" id="IPR051335">
    <property type="entry name" value="Alanyl-tRNA_Editing_Enzymes"/>
</dbReference>
<dbReference type="AlphaFoldDB" id="A0A9D4V4A9"/>
<feature type="domain" description="Alanyl-transfer RNA synthetases family profile" evidence="1">
    <location>
        <begin position="1"/>
        <end position="241"/>
    </location>
</feature>
<gene>
    <name evidence="2" type="ORF">GOP47_0004980</name>
</gene>
<evidence type="ECO:0000259" key="1">
    <source>
        <dbReference type="PROSITE" id="PS50860"/>
    </source>
</evidence>
<dbReference type="InterPro" id="IPR018163">
    <property type="entry name" value="Thr/Ala-tRNA-synth_IIc_edit"/>
</dbReference>
<dbReference type="GO" id="GO:0003676">
    <property type="term" value="F:nucleic acid binding"/>
    <property type="evidence" value="ECO:0007669"/>
    <property type="project" value="InterPro"/>
</dbReference>
<dbReference type="SUPFAM" id="SSF55186">
    <property type="entry name" value="ThrRS/AlaRS common domain"/>
    <property type="match status" value="1"/>
</dbReference>
<dbReference type="GO" id="GO:0005524">
    <property type="term" value="F:ATP binding"/>
    <property type="evidence" value="ECO:0007669"/>
    <property type="project" value="InterPro"/>
</dbReference>
<comment type="caution">
    <text evidence="2">The sequence shown here is derived from an EMBL/GenBank/DDBJ whole genome shotgun (WGS) entry which is preliminary data.</text>
</comment>
<dbReference type="EMBL" id="JABFUD020000005">
    <property type="protein sequence ID" value="KAI5079501.1"/>
    <property type="molecule type" value="Genomic_DNA"/>
</dbReference>
<dbReference type="Gene3D" id="2.40.30.130">
    <property type="match status" value="1"/>
</dbReference>
<dbReference type="Gene3D" id="3.30.980.10">
    <property type="entry name" value="Threonyl-trna Synthetase, Chain A, domain 2"/>
    <property type="match status" value="1"/>
</dbReference>
<dbReference type="Pfam" id="PF01411">
    <property type="entry name" value="tRNA-synt_2c"/>
    <property type="match status" value="1"/>
</dbReference>
<dbReference type="FunFam" id="3.30.980.10:FF:000008">
    <property type="entry name" value="Similar to alanyl-tRNA synthetase"/>
    <property type="match status" value="1"/>
</dbReference>
<sequence>MASQSTTLAYFEDMWQTQSHATFIASVLEGTRLALILDRTIFYPQGGGQPADHGWIQDVHQQLKFCVEDVRIRDGVVYHYGLYCKAQEVHEGTDAFSEGQEVCLYVDQDRRVLNSRLHSAGHLLDVCMQNLGLAYLEPGKGHHFLDGPFVEYKGSIPATELESTREGLETEINHLINLGGKVKANIVSYEEASAMCGSKLPSYISKEDKPRIVCLGENFGCPCGGTHVADISCIGKVKVTQIRVKKGVTKVSYCLAM</sequence>
<dbReference type="GO" id="GO:0006419">
    <property type="term" value="P:alanyl-tRNA aminoacylation"/>
    <property type="evidence" value="ECO:0007669"/>
    <property type="project" value="InterPro"/>
</dbReference>